<dbReference type="EMBL" id="BSYJ01000005">
    <property type="protein sequence ID" value="GMG88257.1"/>
    <property type="molecule type" value="Genomic_DNA"/>
</dbReference>
<comment type="caution">
    <text evidence="1">The sequence shown here is derived from an EMBL/GenBank/DDBJ whole genome shotgun (WGS) entry which is preliminary data.</text>
</comment>
<accession>A0ABQ6M1U4</accession>
<evidence type="ECO:0000313" key="1">
    <source>
        <dbReference type="EMBL" id="GMG88257.1"/>
    </source>
</evidence>
<name>A0ABQ6M1U4_9GAMM</name>
<protein>
    <submittedName>
        <fullName evidence="1">Uncharacterized protein</fullName>
    </submittedName>
</protein>
<reference evidence="1 2" key="1">
    <citation type="submission" date="2023-04" db="EMBL/GenBank/DDBJ databases">
        <title>Marinobulbifer ophiurae gen. nov., sp. Nov., isolate from tissue of brittle star Ophioplocus japonicus.</title>
        <authorList>
            <person name="Kawano K."/>
            <person name="Sawayama S."/>
            <person name="Nakagawa S."/>
        </authorList>
    </citation>
    <scope>NUCLEOTIDE SEQUENCE [LARGE SCALE GENOMIC DNA]</scope>
    <source>
        <strain evidence="1 2">NKW57</strain>
    </source>
</reference>
<evidence type="ECO:0000313" key="2">
    <source>
        <dbReference type="Proteomes" id="UP001224392"/>
    </source>
</evidence>
<sequence>MQPHAIYTVPVEVQEHSIELESGCLKPATKRNQRCRPGLCALDQPGPSVTDALIAHKRMQPGDWVGLAKQAELGLTPLRTRCTGLQMGLQQGMEQHPGFMGRNPVRDIEGLTGAQARRGRPLMTCRQTTDGIAKSYFIHGCSG</sequence>
<gene>
    <name evidence="1" type="ORF">MNKW57_25780</name>
</gene>
<keyword evidence="2" id="KW-1185">Reference proteome</keyword>
<organism evidence="1 2">
    <name type="scientific">Biformimicrobium ophioploci</name>
    <dbReference type="NCBI Taxonomy" id="3036711"/>
    <lineage>
        <taxon>Bacteria</taxon>
        <taxon>Pseudomonadati</taxon>
        <taxon>Pseudomonadota</taxon>
        <taxon>Gammaproteobacteria</taxon>
        <taxon>Cellvibrionales</taxon>
        <taxon>Microbulbiferaceae</taxon>
        <taxon>Biformimicrobium</taxon>
    </lineage>
</organism>
<proteinExistence type="predicted"/>
<dbReference type="Proteomes" id="UP001224392">
    <property type="component" value="Unassembled WGS sequence"/>
</dbReference>